<dbReference type="EMBL" id="CP055156">
    <property type="protein sequence ID" value="QNF34321.1"/>
    <property type="molecule type" value="Genomic_DNA"/>
</dbReference>
<keyword evidence="3" id="KW-1185">Reference proteome</keyword>
<proteinExistence type="predicted"/>
<reference evidence="2 3" key="1">
    <citation type="journal article" date="2018" name="Int. J. Syst. Evol. Microbiol.">
        <title>Adhaeribacter swui sp. nov., isolated from wet mud.</title>
        <authorList>
            <person name="Kim D.U."/>
            <person name="Kim K.W."/>
            <person name="Kang M.S."/>
            <person name="Kim J.Y."/>
            <person name="Jang J.H."/>
            <person name="Kim M.K."/>
        </authorList>
    </citation>
    <scope>NUCLEOTIDE SEQUENCE [LARGE SCALE GENOMIC DNA]</scope>
    <source>
        <strain evidence="2 3">KCTC 52873</strain>
    </source>
</reference>
<keyword evidence="1" id="KW-0732">Signal</keyword>
<dbReference type="Proteomes" id="UP000515237">
    <property type="component" value="Chromosome"/>
</dbReference>
<evidence type="ECO:0000313" key="2">
    <source>
        <dbReference type="EMBL" id="QNF34321.1"/>
    </source>
</evidence>
<sequence length="150" mass="16837">MKQNLLYALLLCALSFSALSAQTYFELQNDSFAKAVKLVKSYISLDNKRISINLTNSHNGRYIITSSLLAENDSLELRSHIKNMLGGAKDTILRFQTQEFIQKLDNLLVKKNTLKIAGHYQAIKISNGKEESEFATTDGQGLMTLLEYGE</sequence>
<feature type="signal peptide" evidence="1">
    <location>
        <begin position="1"/>
        <end position="20"/>
    </location>
</feature>
<evidence type="ECO:0000313" key="3">
    <source>
        <dbReference type="Proteomes" id="UP000515237"/>
    </source>
</evidence>
<name>A0A7G7GAY7_9BACT</name>
<dbReference type="KEGG" id="aswu:HUW51_16920"/>
<dbReference type="RefSeq" id="WP_185270802.1">
    <property type="nucleotide sequence ID" value="NZ_CP055156.1"/>
</dbReference>
<gene>
    <name evidence="2" type="ORF">HUW51_16920</name>
</gene>
<accession>A0A7G7GAY7</accession>
<protein>
    <recommendedName>
        <fullName evidence="4">Auto-transporter adhesin head GIN domain-containing protein</fullName>
    </recommendedName>
</protein>
<evidence type="ECO:0008006" key="4">
    <source>
        <dbReference type="Google" id="ProtNLM"/>
    </source>
</evidence>
<evidence type="ECO:0000256" key="1">
    <source>
        <dbReference type="SAM" id="SignalP"/>
    </source>
</evidence>
<organism evidence="2 3">
    <name type="scientific">Adhaeribacter swui</name>
    <dbReference type="NCBI Taxonomy" id="2086471"/>
    <lineage>
        <taxon>Bacteria</taxon>
        <taxon>Pseudomonadati</taxon>
        <taxon>Bacteroidota</taxon>
        <taxon>Cytophagia</taxon>
        <taxon>Cytophagales</taxon>
        <taxon>Hymenobacteraceae</taxon>
        <taxon>Adhaeribacter</taxon>
    </lineage>
</organism>
<feature type="chain" id="PRO_5028960924" description="Auto-transporter adhesin head GIN domain-containing protein" evidence="1">
    <location>
        <begin position="21"/>
        <end position="150"/>
    </location>
</feature>
<dbReference type="AlphaFoldDB" id="A0A7G7GAY7"/>